<dbReference type="InterPro" id="IPR002885">
    <property type="entry name" value="PPR_rpt"/>
</dbReference>
<feature type="repeat" description="PPR" evidence="3">
    <location>
        <begin position="517"/>
        <end position="551"/>
    </location>
</feature>
<comment type="caution">
    <text evidence="4">The sequence shown here is derived from an EMBL/GenBank/DDBJ whole genome shotgun (WGS) entry which is preliminary data.</text>
</comment>
<dbReference type="SUPFAM" id="SSF48452">
    <property type="entry name" value="TPR-like"/>
    <property type="match status" value="1"/>
</dbReference>
<feature type="repeat" description="PPR" evidence="3">
    <location>
        <begin position="658"/>
        <end position="692"/>
    </location>
</feature>
<feature type="repeat" description="PPR" evidence="3">
    <location>
        <begin position="693"/>
        <end position="727"/>
    </location>
</feature>
<dbReference type="NCBIfam" id="TIGR00756">
    <property type="entry name" value="PPR"/>
    <property type="match status" value="13"/>
</dbReference>
<sequence>MRRIIKSLYATNQSSKTLLHLLQPRRTPPLLRHLSAESHPLNDDETFISQALQLLQPPESEWNVEQLRNLLFSDPETPSPKRLLRIARRLDSSSKALKLFDYVRENSDLPDDSNGELLSSTFQAVLELASREPSWEKRLFELYTTSRDRNVPLTANAATLLFGCFGRAGMRNELMVVLEKLDSSCKNTHVCNGAIDVLLRLGCVDDALHVLDEMLEPGGKFPPNEVTGDIVFPMLLKRERSFRRFKDEEIVGLVSRFGEHGVFPDTVILTQLITNFSRDRKFDCAWDVLDAVMNSGGSVVTASCNALLTGLGRSKDFKRMNELMAKMKERNIKPDVVTYGILMNCLCKTRRIDKALEVFANIRDGGENGMYSVKPDVIIYNTLIDGLCKVGRQEEGLKMMEQMKSENCCKPNTITYNCLIDGFNKVGEIERALEIFDQMKKDQMPPSVVTLNTLVDGMCRHGRVNSAVELFNEMQTNSIKGNAHTYSILITAYCNVNNIDRAMEFFDQMVSTGCSTDAVVYYSLISGLSVAGRMNDASMVVSKLKEAGFGLDIIAYNVLISGFCKTNKLDMAYKMLKEMEETGIKPDIVTYNTVISYLSKKGRLETAHRILQKMLNDGLAPTVVTYGALIHAYCLNDNTDAAMKLFLKMSSGSKIPPNTVIYNILIDSLCKKKEVELALSLMDDMKVKGVKPNTTTYNAMFKGLRDNNLLEKALHFMDEMVEQACNPDYITIEILTKWLPVVRKTHQLKKFLQGYSVSEPAA</sequence>
<dbReference type="InterPro" id="IPR011990">
    <property type="entry name" value="TPR-like_helical_dom_sf"/>
</dbReference>
<dbReference type="Pfam" id="PF13041">
    <property type="entry name" value="PPR_2"/>
    <property type="match status" value="5"/>
</dbReference>
<feature type="repeat" description="PPR" evidence="3">
    <location>
        <begin position="376"/>
        <end position="410"/>
    </location>
</feature>
<evidence type="ECO:0000313" key="5">
    <source>
        <dbReference type="Proteomes" id="UP001187192"/>
    </source>
</evidence>
<name>A0AA87ZWD5_FICCA</name>
<dbReference type="Proteomes" id="UP001187192">
    <property type="component" value="Unassembled WGS sequence"/>
</dbReference>
<feature type="repeat" description="PPR" evidence="3">
    <location>
        <begin position="187"/>
        <end position="221"/>
    </location>
</feature>
<keyword evidence="2" id="KW-0677">Repeat</keyword>
<comment type="similarity">
    <text evidence="1">Belongs to the PPR family. P subfamily.</text>
</comment>
<protein>
    <recommendedName>
        <fullName evidence="6">Pentatricopeptide repeat-containing protein</fullName>
    </recommendedName>
</protein>
<feature type="repeat" description="PPR" evidence="3">
    <location>
        <begin position="412"/>
        <end position="446"/>
    </location>
</feature>
<dbReference type="Pfam" id="PF01535">
    <property type="entry name" value="PPR"/>
    <property type="match status" value="2"/>
</dbReference>
<feature type="repeat" description="PPR" evidence="3">
    <location>
        <begin position="447"/>
        <end position="481"/>
    </location>
</feature>
<dbReference type="PANTHER" id="PTHR47939:SF13">
    <property type="entry name" value="OS03G0201400 PROTEIN"/>
    <property type="match status" value="1"/>
</dbReference>
<proteinExistence type="inferred from homology"/>
<evidence type="ECO:0000256" key="2">
    <source>
        <dbReference type="ARBA" id="ARBA00022737"/>
    </source>
</evidence>
<feature type="repeat" description="PPR" evidence="3">
    <location>
        <begin position="552"/>
        <end position="586"/>
    </location>
</feature>
<dbReference type="PROSITE" id="PS51375">
    <property type="entry name" value="PPR"/>
    <property type="match status" value="13"/>
</dbReference>
<feature type="repeat" description="PPR" evidence="3">
    <location>
        <begin position="482"/>
        <end position="516"/>
    </location>
</feature>
<dbReference type="Pfam" id="PF12854">
    <property type="entry name" value="PPR_1"/>
    <property type="match status" value="1"/>
</dbReference>
<reference evidence="4" key="1">
    <citation type="submission" date="2023-07" db="EMBL/GenBank/DDBJ databases">
        <title>draft genome sequence of fig (Ficus carica).</title>
        <authorList>
            <person name="Takahashi T."/>
            <person name="Nishimura K."/>
        </authorList>
    </citation>
    <scope>NUCLEOTIDE SEQUENCE</scope>
</reference>
<evidence type="ECO:0008006" key="6">
    <source>
        <dbReference type="Google" id="ProtNLM"/>
    </source>
</evidence>
<evidence type="ECO:0000256" key="1">
    <source>
        <dbReference type="ARBA" id="ARBA00007626"/>
    </source>
</evidence>
<feature type="repeat" description="PPR" evidence="3">
    <location>
        <begin position="300"/>
        <end position="334"/>
    </location>
</feature>
<gene>
    <name evidence="4" type="ORF">TIFTF001_048372</name>
</gene>
<feature type="repeat" description="PPR" evidence="3">
    <location>
        <begin position="622"/>
        <end position="656"/>
    </location>
</feature>
<dbReference type="PANTHER" id="PTHR47939">
    <property type="entry name" value="MEMBRANE-ASSOCIATED SALT-INDUCIBLE PROTEIN-LIKE"/>
    <property type="match status" value="1"/>
</dbReference>
<dbReference type="EMBL" id="BTGU01006118">
    <property type="protein sequence ID" value="GMN34648.1"/>
    <property type="molecule type" value="Genomic_DNA"/>
</dbReference>
<dbReference type="Gene3D" id="1.25.40.10">
    <property type="entry name" value="Tetratricopeptide repeat domain"/>
    <property type="match status" value="5"/>
</dbReference>
<organism evidence="4 5">
    <name type="scientific">Ficus carica</name>
    <name type="common">Common fig</name>
    <dbReference type="NCBI Taxonomy" id="3494"/>
    <lineage>
        <taxon>Eukaryota</taxon>
        <taxon>Viridiplantae</taxon>
        <taxon>Streptophyta</taxon>
        <taxon>Embryophyta</taxon>
        <taxon>Tracheophyta</taxon>
        <taxon>Spermatophyta</taxon>
        <taxon>Magnoliopsida</taxon>
        <taxon>eudicotyledons</taxon>
        <taxon>Gunneridae</taxon>
        <taxon>Pentapetalae</taxon>
        <taxon>rosids</taxon>
        <taxon>fabids</taxon>
        <taxon>Rosales</taxon>
        <taxon>Moraceae</taxon>
        <taxon>Ficeae</taxon>
        <taxon>Ficus</taxon>
    </lineage>
</organism>
<feature type="repeat" description="PPR" evidence="3">
    <location>
        <begin position="587"/>
        <end position="621"/>
    </location>
</feature>
<accession>A0AA87ZWD5</accession>
<evidence type="ECO:0000256" key="3">
    <source>
        <dbReference type="PROSITE-ProRule" id="PRU00708"/>
    </source>
</evidence>
<dbReference type="AlphaFoldDB" id="A0AA87ZWD5"/>
<feature type="repeat" description="PPR" evidence="3">
    <location>
        <begin position="335"/>
        <end position="369"/>
    </location>
</feature>
<dbReference type="InterPro" id="IPR050667">
    <property type="entry name" value="PPR-containing_protein"/>
</dbReference>
<keyword evidence="5" id="KW-1185">Reference proteome</keyword>
<evidence type="ECO:0000313" key="4">
    <source>
        <dbReference type="EMBL" id="GMN34648.1"/>
    </source>
</evidence>